<protein>
    <submittedName>
        <fullName evidence="2">Uncharacterized protein</fullName>
    </submittedName>
</protein>
<reference evidence="2" key="1">
    <citation type="submission" date="2025-08" db="UniProtKB">
        <authorList>
            <consortium name="Ensembl"/>
        </authorList>
    </citation>
    <scope>IDENTIFICATION</scope>
</reference>
<dbReference type="Ensembl" id="ENSMALT00000001738.1">
    <property type="protein sequence ID" value="ENSMALP00000001686.1"/>
    <property type="gene ID" value="ENSMALG00000001255.1"/>
</dbReference>
<keyword evidence="1" id="KW-0472">Membrane</keyword>
<organism evidence="2 3">
    <name type="scientific">Monopterus albus</name>
    <name type="common">Swamp eel</name>
    <dbReference type="NCBI Taxonomy" id="43700"/>
    <lineage>
        <taxon>Eukaryota</taxon>
        <taxon>Metazoa</taxon>
        <taxon>Chordata</taxon>
        <taxon>Craniata</taxon>
        <taxon>Vertebrata</taxon>
        <taxon>Euteleostomi</taxon>
        <taxon>Actinopterygii</taxon>
        <taxon>Neopterygii</taxon>
        <taxon>Teleostei</taxon>
        <taxon>Neoteleostei</taxon>
        <taxon>Acanthomorphata</taxon>
        <taxon>Anabantaria</taxon>
        <taxon>Synbranchiformes</taxon>
        <taxon>Synbranchidae</taxon>
        <taxon>Monopterus</taxon>
    </lineage>
</organism>
<dbReference type="PANTHER" id="PTHR15573:SF0">
    <property type="entry name" value="G-PROTEIN COUPLED RECEPTOR 160-RELATED"/>
    <property type="match status" value="1"/>
</dbReference>
<dbReference type="Proteomes" id="UP000261600">
    <property type="component" value="Unplaced"/>
</dbReference>
<sequence length="360" mass="40754">MVVFFHKYPYCVWYLLSSLPYNTTDSDSTILKECKDGSSCDPENTVKYLLLLFFKLGLDMGVFHFCNQKLYRSFLSIFSLFIILADLLMVFCIATIWFRAAEIALGSLCILLANASATYGALPLPVMCLGLLDYYLDHTWIKQSAFSKILRNVVLTLLVWMLALIYSFGTVKPELGELFYESGINILVCEVEENTVVACVTLGLFIAVLCTILPFWSRIPQWVKEADNLSELSEENLRSDLLFTSTPCIETKYGEKNDLNEPIQPRPPLWLSFTLGFGIFWMPYLTLSTICLVSSIEVPSYITVNLLWLECTNSVLGCVLFCVKSKTQELYSQLPENVICSLIWHANFTGFSNSNKLGTP</sequence>
<dbReference type="AlphaFoldDB" id="A0A3Q3IMR2"/>
<feature type="transmembrane region" description="Helical" evidence="1">
    <location>
        <begin position="302"/>
        <end position="323"/>
    </location>
</feature>
<dbReference type="GO" id="GO:0005886">
    <property type="term" value="C:plasma membrane"/>
    <property type="evidence" value="ECO:0007669"/>
    <property type="project" value="TreeGrafter"/>
</dbReference>
<keyword evidence="1" id="KW-1133">Transmembrane helix</keyword>
<name>A0A3Q3IMR2_MONAL</name>
<keyword evidence="1" id="KW-0812">Transmembrane</keyword>
<dbReference type="InterPro" id="IPR042353">
    <property type="entry name" value="GPR160"/>
</dbReference>
<reference evidence="2" key="2">
    <citation type="submission" date="2025-09" db="UniProtKB">
        <authorList>
            <consortium name="Ensembl"/>
        </authorList>
    </citation>
    <scope>IDENTIFICATION</scope>
</reference>
<feature type="transmembrane region" description="Helical" evidence="1">
    <location>
        <begin position="195"/>
        <end position="216"/>
    </location>
</feature>
<proteinExistence type="predicted"/>
<feature type="transmembrane region" description="Helical" evidence="1">
    <location>
        <begin position="74"/>
        <end position="98"/>
    </location>
</feature>
<accession>A0A3Q3IMR2</accession>
<dbReference type="PANTHER" id="PTHR15573">
    <property type="entry name" value="G-PROTEIN COUPLED RECEPTOR 160-RELATED"/>
    <property type="match status" value="1"/>
</dbReference>
<feature type="transmembrane region" description="Helical" evidence="1">
    <location>
        <begin position="153"/>
        <end position="171"/>
    </location>
</feature>
<feature type="transmembrane region" description="Helical" evidence="1">
    <location>
        <begin position="104"/>
        <end position="132"/>
    </location>
</feature>
<dbReference type="GO" id="GO:0043235">
    <property type="term" value="C:receptor complex"/>
    <property type="evidence" value="ECO:0007669"/>
    <property type="project" value="TreeGrafter"/>
</dbReference>
<evidence type="ECO:0000256" key="1">
    <source>
        <dbReference type="SAM" id="Phobius"/>
    </source>
</evidence>
<feature type="transmembrane region" description="Helical" evidence="1">
    <location>
        <begin position="269"/>
        <end position="296"/>
    </location>
</feature>
<evidence type="ECO:0000313" key="2">
    <source>
        <dbReference type="Ensembl" id="ENSMALP00000001686.1"/>
    </source>
</evidence>
<keyword evidence="3" id="KW-1185">Reference proteome</keyword>
<evidence type="ECO:0000313" key="3">
    <source>
        <dbReference type="Proteomes" id="UP000261600"/>
    </source>
</evidence>